<feature type="domain" description="Smr" evidence="1">
    <location>
        <begin position="259"/>
        <end position="323"/>
    </location>
</feature>
<dbReference type="Gene3D" id="2.60.40.1600">
    <property type="entry name" value="Smr-associated-like"/>
    <property type="match status" value="1"/>
</dbReference>
<dbReference type="EMBL" id="LGTQ01000005">
    <property type="protein sequence ID" value="KPM49572.1"/>
    <property type="molecule type" value="Genomic_DNA"/>
</dbReference>
<dbReference type="Proteomes" id="UP000050454">
    <property type="component" value="Unassembled WGS sequence"/>
</dbReference>
<dbReference type="InterPro" id="IPR002625">
    <property type="entry name" value="Smr_dom"/>
</dbReference>
<dbReference type="STRING" id="1605367.AFM12_02940"/>
<keyword evidence="3" id="KW-1185">Reference proteome</keyword>
<dbReference type="SUPFAM" id="SSF158949">
    <property type="entry name" value="Smr-associated domain-like"/>
    <property type="match status" value="1"/>
</dbReference>
<proteinExistence type="predicted"/>
<dbReference type="InterPro" id="IPR036781">
    <property type="entry name" value="Smr_assoc-like_sf"/>
</dbReference>
<reference evidence="2 3" key="1">
    <citation type="submission" date="2015-07" db="EMBL/GenBank/DDBJ databases">
        <title>The draft genome sequence of Leadbetterella sp. JN14-9.</title>
        <authorList>
            <person name="Liu Y."/>
            <person name="Du J."/>
            <person name="Shao Z."/>
        </authorList>
    </citation>
    <scope>NUCLEOTIDE SEQUENCE [LARGE SCALE GENOMIC DNA]</scope>
    <source>
        <strain evidence="2 3">JN14-9</strain>
    </source>
</reference>
<comment type="caution">
    <text evidence="2">The sequence shown here is derived from an EMBL/GenBank/DDBJ whole genome shotgun (WGS) entry which is preliminary data.</text>
</comment>
<dbReference type="InterPro" id="IPR018598">
    <property type="entry name" value="DUF2027"/>
</dbReference>
<dbReference type="InterPro" id="IPR036063">
    <property type="entry name" value="Smr_dom_sf"/>
</dbReference>
<dbReference type="AlphaFoldDB" id="A0A0N8HA98"/>
<name>A0A0N8HA98_9BACT</name>
<sequence length="324" mass="37271">MSGHTENTSEDINMTEFLKGDKVRMLRSSEEGEVVKVSGNIIEIETADGFVIPVVTADLAKVSREEEKFFRNQPVDYSKPKSAEESLFINHFKDAVSLAFEEINEMKLRPWFINHFDAEVLFVLSVKEGKVFTNMASGQCGKGEEVRLDKEFKKSEFENWSKWHLQLLVFKKEKEVSLPMQLEFSLKASKLFKEKENFGKLQRKGYVRLIDLKEKQLEEPVKGNYFEPQFLYKEKTIDLHAGSLGIQENKPDLILEQQLAAFQKEFDNAIANDLTELTVIHGVGNGVLRTKIHKQLANSEHVEWFKDAQKEKFGYGATLVHFKA</sequence>
<accession>A0A0N8HA98</accession>
<dbReference type="Pfam" id="PF01713">
    <property type="entry name" value="Smr"/>
    <property type="match status" value="1"/>
</dbReference>
<dbReference type="Pfam" id="PF09640">
    <property type="entry name" value="DUF2027"/>
    <property type="match status" value="1"/>
</dbReference>
<evidence type="ECO:0000313" key="2">
    <source>
        <dbReference type="EMBL" id="KPM49572.1"/>
    </source>
</evidence>
<dbReference type="Gene3D" id="3.30.1370.110">
    <property type="match status" value="1"/>
</dbReference>
<evidence type="ECO:0000259" key="1">
    <source>
        <dbReference type="PROSITE" id="PS50828"/>
    </source>
</evidence>
<dbReference type="PROSITE" id="PS50828">
    <property type="entry name" value="SMR"/>
    <property type="match status" value="1"/>
</dbReference>
<evidence type="ECO:0000313" key="3">
    <source>
        <dbReference type="Proteomes" id="UP000050454"/>
    </source>
</evidence>
<protein>
    <recommendedName>
        <fullName evidence="1">Smr domain-containing protein</fullName>
    </recommendedName>
</protein>
<gene>
    <name evidence="2" type="ORF">AFM12_02940</name>
</gene>
<organism evidence="2 3">
    <name type="scientific">Jiulongibacter sediminis</name>
    <dbReference type="NCBI Taxonomy" id="1605367"/>
    <lineage>
        <taxon>Bacteria</taxon>
        <taxon>Pseudomonadati</taxon>
        <taxon>Bacteroidota</taxon>
        <taxon>Cytophagia</taxon>
        <taxon>Cytophagales</taxon>
        <taxon>Leadbetterellaceae</taxon>
        <taxon>Jiulongibacter</taxon>
    </lineage>
</organism>